<dbReference type="EMBL" id="QSDG01000024">
    <property type="protein sequence ID" value="RGY65298.1"/>
    <property type="molecule type" value="Genomic_DNA"/>
</dbReference>
<comment type="caution">
    <text evidence="1">The sequence shown here is derived from an EMBL/GenBank/DDBJ whole genome shotgun (WGS) entry which is preliminary data.</text>
</comment>
<evidence type="ECO:0008006" key="3">
    <source>
        <dbReference type="Google" id="ProtNLM"/>
    </source>
</evidence>
<gene>
    <name evidence="1" type="ORF">DXA27_20240</name>
</gene>
<evidence type="ECO:0000313" key="1">
    <source>
        <dbReference type="EMBL" id="RGY65298.1"/>
    </source>
</evidence>
<name>A0A413JTA7_BACFG</name>
<accession>A0A413JTA7</accession>
<organism evidence="1 2">
    <name type="scientific">Bacteroides fragilis</name>
    <dbReference type="NCBI Taxonomy" id="817"/>
    <lineage>
        <taxon>Bacteria</taxon>
        <taxon>Pseudomonadati</taxon>
        <taxon>Bacteroidota</taxon>
        <taxon>Bacteroidia</taxon>
        <taxon>Bacteroidales</taxon>
        <taxon>Bacteroidaceae</taxon>
        <taxon>Bacteroides</taxon>
    </lineage>
</organism>
<protein>
    <recommendedName>
        <fullName evidence="3">Peptidase MA superfamily protein</fullName>
    </recommendedName>
</protein>
<dbReference type="Proteomes" id="UP000284614">
    <property type="component" value="Unassembled WGS sequence"/>
</dbReference>
<evidence type="ECO:0000313" key="2">
    <source>
        <dbReference type="Proteomes" id="UP000284614"/>
    </source>
</evidence>
<reference evidence="1 2" key="1">
    <citation type="submission" date="2018-08" db="EMBL/GenBank/DDBJ databases">
        <title>A genome reference for cultivated species of the human gut microbiota.</title>
        <authorList>
            <person name="Zou Y."/>
            <person name="Xue W."/>
            <person name="Luo G."/>
        </authorList>
    </citation>
    <scope>NUCLEOTIDE SEQUENCE [LARGE SCALE GENOMIC DNA]</scope>
    <source>
        <strain evidence="1 2">OF01-1</strain>
    </source>
</reference>
<proteinExistence type="predicted"/>
<sequence>MNAIKISPNIYIIEDANFGTYNKNIVYRLLKQVQIDFASWIGNIVYQTSNCLVFYKDECPTIYDIREIGHRVCLHVNGDDWWRWTYQFAHEYCHHLINGPMSGGIKGLLWFEETMCDLSSIFHLRRLIALCDVFQINSLLQYKIYARSCLHANLGTVQENCQEYLKQHMVELEQPVYHREIYSNLSATMLPLFVENPNLWKMILHIGDSRRWTSLEDLFVHLHRTSDNSYSHSLTKLENLLIS</sequence>
<dbReference type="AlphaFoldDB" id="A0A413JTA7"/>